<dbReference type="SUPFAM" id="SSF55729">
    <property type="entry name" value="Acyl-CoA N-acyltransferases (Nat)"/>
    <property type="match status" value="1"/>
</dbReference>
<proteinExistence type="predicted"/>
<dbReference type="OrthoDB" id="273614at2"/>
<dbReference type="InterPro" id="IPR016181">
    <property type="entry name" value="Acyl_CoA_acyltransferase"/>
</dbReference>
<dbReference type="GO" id="GO:0035447">
    <property type="term" value="F:mycothiol synthase activity"/>
    <property type="evidence" value="ECO:0007669"/>
    <property type="project" value="UniProtKB-EC"/>
</dbReference>
<organism evidence="4 5">
    <name type="scientific">Pirellulimonas nuda</name>
    <dbReference type="NCBI Taxonomy" id="2528009"/>
    <lineage>
        <taxon>Bacteria</taxon>
        <taxon>Pseudomonadati</taxon>
        <taxon>Planctomycetota</taxon>
        <taxon>Planctomycetia</taxon>
        <taxon>Pirellulales</taxon>
        <taxon>Lacipirellulaceae</taxon>
        <taxon>Pirellulimonas</taxon>
    </lineage>
</organism>
<dbReference type="Proteomes" id="UP000317429">
    <property type="component" value="Chromosome"/>
</dbReference>
<dbReference type="EMBL" id="CP036291">
    <property type="protein sequence ID" value="QDU89931.1"/>
    <property type="molecule type" value="Genomic_DNA"/>
</dbReference>
<evidence type="ECO:0000256" key="1">
    <source>
        <dbReference type="ARBA" id="ARBA00022679"/>
    </source>
</evidence>
<sequence>MSLKYFKRYRMEIDLHEPIAAPRLRRGYRLVPWNKHALAGHAEATFASFQGEIDASLFDCLADRASAHRLMEAVFGRVGFLPDATWLAVYEGAPHKPEVCGAIQGVRSSPSFGAIQNVGVTPFHRGRGVGAALVAAALRGMQLAGLPNAYLEVTGANKGAIRLYHKLGFRMTGTLYRAVERALV</sequence>
<keyword evidence="1 4" id="KW-0808">Transferase</keyword>
<reference evidence="4 5" key="1">
    <citation type="submission" date="2019-02" db="EMBL/GenBank/DDBJ databases">
        <title>Deep-cultivation of Planctomycetes and their phenomic and genomic characterization uncovers novel biology.</title>
        <authorList>
            <person name="Wiegand S."/>
            <person name="Jogler M."/>
            <person name="Boedeker C."/>
            <person name="Pinto D."/>
            <person name="Vollmers J."/>
            <person name="Rivas-Marin E."/>
            <person name="Kohn T."/>
            <person name="Peeters S.H."/>
            <person name="Heuer A."/>
            <person name="Rast P."/>
            <person name="Oberbeckmann S."/>
            <person name="Bunk B."/>
            <person name="Jeske O."/>
            <person name="Meyerdierks A."/>
            <person name="Storesund J.E."/>
            <person name="Kallscheuer N."/>
            <person name="Luecker S."/>
            <person name="Lage O.M."/>
            <person name="Pohl T."/>
            <person name="Merkel B.J."/>
            <person name="Hornburger P."/>
            <person name="Mueller R.-W."/>
            <person name="Bruemmer F."/>
            <person name="Labrenz M."/>
            <person name="Spormann A.M."/>
            <person name="Op den Camp H."/>
            <person name="Overmann J."/>
            <person name="Amann R."/>
            <person name="Jetten M.S.M."/>
            <person name="Mascher T."/>
            <person name="Medema M.H."/>
            <person name="Devos D.P."/>
            <person name="Kaster A.-K."/>
            <person name="Ovreas L."/>
            <person name="Rohde M."/>
            <person name="Galperin M.Y."/>
            <person name="Jogler C."/>
        </authorList>
    </citation>
    <scope>NUCLEOTIDE SEQUENCE [LARGE SCALE GENOMIC DNA]</scope>
    <source>
        <strain evidence="4 5">Pla175</strain>
    </source>
</reference>
<name>A0A518DEM6_9BACT</name>
<gene>
    <name evidence="4" type="primary">mshD_2</name>
    <name evidence="4" type="ORF">Pla175_33280</name>
</gene>
<protein>
    <submittedName>
        <fullName evidence="4">Mycothiol acetyltransferase</fullName>
        <ecNumber evidence="4">2.3.1.189</ecNumber>
    </submittedName>
</protein>
<dbReference type="InterPro" id="IPR000182">
    <property type="entry name" value="GNAT_dom"/>
</dbReference>
<evidence type="ECO:0000313" key="4">
    <source>
        <dbReference type="EMBL" id="QDU89931.1"/>
    </source>
</evidence>
<feature type="domain" description="N-acetyltransferase" evidence="3">
    <location>
        <begin position="28"/>
        <end position="184"/>
    </location>
</feature>
<dbReference type="PANTHER" id="PTHR43420:SF44">
    <property type="entry name" value="ACETYLTRANSFERASE YPEA"/>
    <property type="match status" value="1"/>
</dbReference>
<dbReference type="Gene3D" id="3.40.630.30">
    <property type="match status" value="1"/>
</dbReference>
<dbReference type="AlphaFoldDB" id="A0A518DEM6"/>
<dbReference type="PANTHER" id="PTHR43420">
    <property type="entry name" value="ACETYLTRANSFERASE"/>
    <property type="match status" value="1"/>
</dbReference>
<dbReference type="Pfam" id="PF00583">
    <property type="entry name" value="Acetyltransf_1"/>
    <property type="match status" value="1"/>
</dbReference>
<dbReference type="InterPro" id="IPR050680">
    <property type="entry name" value="YpeA/RimI_acetyltransf"/>
</dbReference>
<dbReference type="EC" id="2.3.1.189" evidence="4"/>
<keyword evidence="5" id="KW-1185">Reference proteome</keyword>
<dbReference type="PROSITE" id="PS51186">
    <property type="entry name" value="GNAT"/>
    <property type="match status" value="1"/>
</dbReference>
<accession>A0A518DEM6</accession>
<evidence type="ECO:0000256" key="2">
    <source>
        <dbReference type="ARBA" id="ARBA00023315"/>
    </source>
</evidence>
<keyword evidence="2 4" id="KW-0012">Acyltransferase</keyword>
<dbReference type="KEGG" id="pnd:Pla175_33280"/>
<evidence type="ECO:0000259" key="3">
    <source>
        <dbReference type="PROSITE" id="PS51186"/>
    </source>
</evidence>
<evidence type="ECO:0000313" key="5">
    <source>
        <dbReference type="Proteomes" id="UP000317429"/>
    </source>
</evidence>
<dbReference type="RefSeq" id="WP_145287389.1">
    <property type="nucleotide sequence ID" value="NZ_CP036291.1"/>
</dbReference>